<feature type="domain" description="ABC transmembrane type-1" evidence="10">
    <location>
        <begin position="121"/>
        <end position="321"/>
    </location>
</feature>
<dbReference type="SUPFAM" id="SSF161098">
    <property type="entry name" value="MetI-like"/>
    <property type="match status" value="1"/>
</dbReference>
<evidence type="ECO:0000256" key="3">
    <source>
        <dbReference type="ARBA" id="ARBA00022475"/>
    </source>
</evidence>
<organism evidence="11 12">
    <name type="scientific">Actinocrinis puniceicyclus</name>
    <dbReference type="NCBI Taxonomy" id="977794"/>
    <lineage>
        <taxon>Bacteria</taxon>
        <taxon>Bacillati</taxon>
        <taxon>Actinomycetota</taxon>
        <taxon>Actinomycetes</taxon>
        <taxon>Catenulisporales</taxon>
        <taxon>Actinospicaceae</taxon>
        <taxon>Actinocrinis</taxon>
    </lineage>
</organism>
<proteinExistence type="inferred from homology"/>
<feature type="transmembrane region" description="Helical" evidence="8">
    <location>
        <begin position="125"/>
        <end position="148"/>
    </location>
</feature>
<dbReference type="RefSeq" id="WP_211471013.1">
    <property type="nucleotide sequence ID" value="NZ_JAGSXH010000127.1"/>
</dbReference>
<dbReference type="Gene3D" id="1.10.3720.10">
    <property type="entry name" value="MetI-like"/>
    <property type="match status" value="1"/>
</dbReference>
<keyword evidence="4" id="KW-0997">Cell inner membrane</keyword>
<comment type="caution">
    <text evidence="11">The sequence shown here is derived from an EMBL/GenBank/DDBJ whole genome shotgun (WGS) entry which is preliminary data.</text>
</comment>
<dbReference type="CDD" id="cd06261">
    <property type="entry name" value="TM_PBP2"/>
    <property type="match status" value="1"/>
</dbReference>
<keyword evidence="6 8" id="KW-1133">Transmembrane helix</keyword>
<name>A0A8J8BEA9_9ACTN</name>
<dbReference type="Proteomes" id="UP000677913">
    <property type="component" value="Unassembled WGS sequence"/>
</dbReference>
<evidence type="ECO:0000256" key="8">
    <source>
        <dbReference type="RuleBase" id="RU363032"/>
    </source>
</evidence>
<feature type="region of interest" description="Disordered" evidence="9">
    <location>
        <begin position="1"/>
        <end position="51"/>
    </location>
</feature>
<evidence type="ECO:0000256" key="1">
    <source>
        <dbReference type="ARBA" id="ARBA00004429"/>
    </source>
</evidence>
<evidence type="ECO:0000256" key="2">
    <source>
        <dbReference type="ARBA" id="ARBA00022448"/>
    </source>
</evidence>
<dbReference type="PANTHER" id="PTHR43357:SF4">
    <property type="entry name" value="INNER MEMBRANE ABC TRANSPORTER PERMEASE PROTEIN YDCV"/>
    <property type="match status" value="1"/>
</dbReference>
<comment type="similarity">
    <text evidence="8">Belongs to the binding-protein-dependent transport system permease family.</text>
</comment>
<keyword evidence="7 8" id="KW-0472">Membrane</keyword>
<evidence type="ECO:0000256" key="5">
    <source>
        <dbReference type="ARBA" id="ARBA00022692"/>
    </source>
</evidence>
<feature type="transmembrane region" description="Helical" evidence="8">
    <location>
        <begin position="73"/>
        <end position="95"/>
    </location>
</feature>
<dbReference type="EMBL" id="JAGSXH010000127">
    <property type="protein sequence ID" value="MBS2966188.1"/>
    <property type="molecule type" value="Genomic_DNA"/>
</dbReference>
<dbReference type="InterPro" id="IPR000515">
    <property type="entry name" value="MetI-like"/>
</dbReference>
<protein>
    <submittedName>
        <fullName evidence="11">ABC transporter permease subunit</fullName>
    </submittedName>
</protein>
<dbReference type="Pfam" id="PF00528">
    <property type="entry name" value="BPD_transp_1"/>
    <property type="match status" value="1"/>
</dbReference>
<dbReference type="PROSITE" id="PS50928">
    <property type="entry name" value="ABC_TM1"/>
    <property type="match status" value="1"/>
</dbReference>
<evidence type="ECO:0000313" key="12">
    <source>
        <dbReference type="Proteomes" id="UP000677913"/>
    </source>
</evidence>
<evidence type="ECO:0000259" key="10">
    <source>
        <dbReference type="PROSITE" id="PS50928"/>
    </source>
</evidence>
<keyword evidence="2 8" id="KW-0813">Transport</keyword>
<comment type="subcellular location">
    <subcellularLocation>
        <location evidence="1">Cell inner membrane</location>
        <topology evidence="1">Multi-pass membrane protein</topology>
    </subcellularLocation>
    <subcellularLocation>
        <location evidence="8">Cell membrane</location>
        <topology evidence="8">Multi-pass membrane protein</topology>
    </subcellularLocation>
</comment>
<evidence type="ECO:0000256" key="4">
    <source>
        <dbReference type="ARBA" id="ARBA00022519"/>
    </source>
</evidence>
<dbReference type="GO" id="GO:0055085">
    <property type="term" value="P:transmembrane transport"/>
    <property type="evidence" value="ECO:0007669"/>
    <property type="project" value="InterPro"/>
</dbReference>
<feature type="transmembrane region" description="Helical" evidence="8">
    <location>
        <begin position="304"/>
        <end position="325"/>
    </location>
</feature>
<accession>A0A8J8BEA9</accession>
<evidence type="ECO:0000256" key="6">
    <source>
        <dbReference type="ARBA" id="ARBA00022989"/>
    </source>
</evidence>
<feature type="compositionally biased region" description="Gly residues" evidence="9">
    <location>
        <begin position="16"/>
        <end position="31"/>
    </location>
</feature>
<evidence type="ECO:0000256" key="7">
    <source>
        <dbReference type="ARBA" id="ARBA00023136"/>
    </source>
</evidence>
<sequence>MARLVTGEVAEDRGGPEGGGPEGAAPEGGGPDRAMPEIAAPDRAASPGRAVGARWSARGGVTGRLSRVRWWRAAILGVVGIYLLGPLVSALWFTVYNPRLREFSLAPYGQLFGASGFPASVRMTFLLALTTIALEFALLVPAMVAIRLRLPRLRGVVESIAMVPLVVSPVALTAGVSSVLGWGLNDQGSWIFRLDADLQSQSFPLILPFVYAILALPFAFRALDAGLRAVDLKILVEASRGLGASWPIVLWRVLLPNLRAGMLSGAVLTLALVFGEYTVASILGFVPFAVWIVQDGQGSGQLPIAVSLLSLLLSWAVLFLVSFLGGRRAAAVTDRSS</sequence>
<evidence type="ECO:0000256" key="9">
    <source>
        <dbReference type="SAM" id="MobiDB-lite"/>
    </source>
</evidence>
<keyword evidence="5 8" id="KW-0812">Transmembrane</keyword>
<evidence type="ECO:0000313" key="11">
    <source>
        <dbReference type="EMBL" id="MBS2966188.1"/>
    </source>
</evidence>
<feature type="transmembrane region" description="Helical" evidence="8">
    <location>
        <begin position="160"/>
        <end position="183"/>
    </location>
</feature>
<dbReference type="AlphaFoldDB" id="A0A8J8BEA9"/>
<gene>
    <name evidence="11" type="ORF">KGA66_24290</name>
</gene>
<keyword evidence="3" id="KW-1003">Cell membrane</keyword>
<dbReference type="GO" id="GO:0005886">
    <property type="term" value="C:plasma membrane"/>
    <property type="evidence" value="ECO:0007669"/>
    <property type="project" value="UniProtKB-SubCell"/>
</dbReference>
<keyword evidence="12" id="KW-1185">Reference proteome</keyword>
<reference evidence="11" key="1">
    <citation type="submission" date="2021-04" db="EMBL/GenBank/DDBJ databases">
        <title>Genome based classification of Actinospica acidithermotolerans sp. nov., an actinobacterium isolated from an Indonesian hot spring.</title>
        <authorList>
            <person name="Kusuma A.B."/>
            <person name="Putra K.E."/>
            <person name="Nafisah S."/>
            <person name="Loh J."/>
            <person name="Nouioui I."/>
            <person name="Goodfellow M."/>
        </authorList>
    </citation>
    <scope>NUCLEOTIDE SEQUENCE</scope>
    <source>
        <strain evidence="11">DSM 45618</strain>
    </source>
</reference>
<dbReference type="PANTHER" id="PTHR43357">
    <property type="entry name" value="INNER MEMBRANE ABC TRANSPORTER PERMEASE PROTEIN YDCV"/>
    <property type="match status" value="1"/>
</dbReference>
<feature type="transmembrane region" description="Helical" evidence="8">
    <location>
        <begin position="267"/>
        <end position="292"/>
    </location>
</feature>
<feature type="transmembrane region" description="Helical" evidence="8">
    <location>
        <begin position="203"/>
        <end position="223"/>
    </location>
</feature>
<dbReference type="InterPro" id="IPR035906">
    <property type="entry name" value="MetI-like_sf"/>
</dbReference>